<keyword evidence="2" id="KW-1133">Transmembrane helix</keyword>
<evidence type="ECO:0000313" key="3">
    <source>
        <dbReference type="EMBL" id="MFC4629608.1"/>
    </source>
</evidence>
<feature type="compositionally biased region" description="Gly residues" evidence="1">
    <location>
        <begin position="81"/>
        <end position="90"/>
    </location>
</feature>
<feature type="region of interest" description="Disordered" evidence="1">
    <location>
        <begin position="44"/>
        <end position="90"/>
    </location>
</feature>
<dbReference type="Proteomes" id="UP001596011">
    <property type="component" value="Unassembled WGS sequence"/>
</dbReference>
<evidence type="ECO:0000256" key="2">
    <source>
        <dbReference type="SAM" id="Phobius"/>
    </source>
</evidence>
<proteinExistence type="predicted"/>
<comment type="caution">
    <text evidence="3">The sequence shown here is derived from an EMBL/GenBank/DDBJ whole genome shotgun (WGS) entry which is preliminary data.</text>
</comment>
<keyword evidence="2" id="KW-0472">Membrane</keyword>
<feature type="compositionally biased region" description="Gly residues" evidence="1">
    <location>
        <begin position="44"/>
        <end position="55"/>
    </location>
</feature>
<dbReference type="RefSeq" id="WP_377136663.1">
    <property type="nucleotide sequence ID" value="NZ_JBHSFI010000005.1"/>
</dbReference>
<keyword evidence="4" id="KW-1185">Reference proteome</keyword>
<sequence>MTHTPDLSRISESLAEAFGAREVYGEPIERDGAIVIPAARVWSGGGAGGGGGTEPGGTAEAAPSEDSADPTERGTEPGALAEGGGGGFGFGRRAEPAGAFVVDEHGVRWVPVVDVNRIVLGGQVALVLVVAAVAWAVSRRRKR</sequence>
<evidence type="ECO:0000313" key="4">
    <source>
        <dbReference type="Proteomes" id="UP001596011"/>
    </source>
</evidence>
<protein>
    <submittedName>
        <fullName evidence="3">Spore germination protein GerW family protein</fullName>
    </submittedName>
</protein>
<gene>
    <name evidence="3" type="ORF">ACFO6V_15280</name>
</gene>
<name>A0ABV9HI76_9MICO</name>
<keyword evidence="2" id="KW-0812">Transmembrane</keyword>
<accession>A0ABV9HI76</accession>
<dbReference type="InterPro" id="IPR014229">
    <property type="entry name" value="Spore_YtfJ"/>
</dbReference>
<dbReference type="EMBL" id="JBHSFI010000005">
    <property type="protein sequence ID" value="MFC4629608.1"/>
    <property type="molecule type" value="Genomic_DNA"/>
</dbReference>
<reference evidence="4" key="1">
    <citation type="journal article" date="2019" name="Int. J. Syst. Evol. Microbiol.">
        <title>The Global Catalogue of Microorganisms (GCM) 10K type strain sequencing project: providing services to taxonomists for standard genome sequencing and annotation.</title>
        <authorList>
            <consortium name="The Broad Institute Genomics Platform"/>
            <consortium name="The Broad Institute Genome Sequencing Center for Infectious Disease"/>
            <person name="Wu L."/>
            <person name="Ma J."/>
        </authorList>
    </citation>
    <scope>NUCLEOTIDE SEQUENCE [LARGE SCALE GENOMIC DNA]</scope>
    <source>
        <strain evidence="4">CCUG 42722</strain>
    </source>
</reference>
<dbReference type="Pfam" id="PF09579">
    <property type="entry name" value="Spore_YtfJ"/>
    <property type="match status" value="1"/>
</dbReference>
<organism evidence="3 4">
    <name type="scientific">Promicromonospora alba</name>
    <dbReference type="NCBI Taxonomy" id="1616110"/>
    <lineage>
        <taxon>Bacteria</taxon>
        <taxon>Bacillati</taxon>
        <taxon>Actinomycetota</taxon>
        <taxon>Actinomycetes</taxon>
        <taxon>Micrococcales</taxon>
        <taxon>Promicromonosporaceae</taxon>
        <taxon>Promicromonospora</taxon>
    </lineage>
</organism>
<feature type="transmembrane region" description="Helical" evidence="2">
    <location>
        <begin position="118"/>
        <end position="137"/>
    </location>
</feature>
<evidence type="ECO:0000256" key="1">
    <source>
        <dbReference type="SAM" id="MobiDB-lite"/>
    </source>
</evidence>